<reference evidence="3" key="1">
    <citation type="journal article" date="2019" name="Int. J. Syst. Evol. Microbiol.">
        <title>The Global Catalogue of Microorganisms (GCM) 10K type strain sequencing project: providing services to taxonomists for standard genome sequencing and annotation.</title>
        <authorList>
            <consortium name="The Broad Institute Genomics Platform"/>
            <consortium name="The Broad Institute Genome Sequencing Center for Infectious Disease"/>
            <person name="Wu L."/>
            <person name="Ma J."/>
        </authorList>
    </citation>
    <scope>NUCLEOTIDE SEQUENCE [LARGE SCALE GENOMIC DNA]</scope>
    <source>
        <strain evidence="3">JCM 17986</strain>
    </source>
</reference>
<gene>
    <name evidence="2" type="ORF">GCM10023205_79850</name>
</gene>
<dbReference type="RefSeq" id="WP_345680787.1">
    <property type="nucleotide sequence ID" value="NZ_BAABHS010000054.1"/>
</dbReference>
<dbReference type="Gene3D" id="3.10.450.50">
    <property type="match status" value="1"/>
</dbReference>
<protein>
    <recommendedName>
        <fullName evidence="1">SnoaL-like domain-containing protein</fullName>
    </recommendedName>
</protein>
<accession>A0ABP9IF67</accession>
<dbReference type="EMBL" id="BAABHS010000054">
    <property type="protein sequence ID" value="GAA4994895.1"/>
    <property type="molecule type" value="Genomic_DNA"/>
</dbReference>
<keyword evidence="3" id="KW-1185">Reference proteome</keyword>
<evidence type="ECO:0000259" key="1">
    <source>
        <dbReference type="Pfam" id="PF13577"/>
    </source>
</evidence>
<dbReference type="InterPro" id="IPR032710">
    <property type="entry name" value="NTF2-like_dom_sf"/>
</dbReference>
<dbReference type="Proteomes" id="UP001500466">
    <property type="component" value="Unassembled WGS sequence"/>
</dbReference>
<name>A0ABP9IF67_9ACTN</name>
<evidence type="ECO:0000313" key="3">
    <source>
        <dbReference type="Proteomes" id="UP001500466"/>
    </source>
</evidence>
<dbReference type="SUPFAM" id="SSF54427">
    <property type="entry name" value="NTF2-like"/>
    <property type="match status" value="1"/>
</dbReference>
<organism evidence="2 3">
    <name type="scientific">Yinghuangia aomiensis</name>
    <dbReference type="NCBI Taxonomy" id="676205"/>
    <lineage>
        <taxon>Bacteria</taxon>
        <taxon>Bacillati</taxon>
        <taxon>Actinomycetota</taxon>
        <taxon>Actinomycetes</taxon>
        <taxon>Kitasatosporales</taxon>
        <taxon>Streptomycetaceae</taxon>
        <taxon>Yinghuangia</taxon>
    </lineage>
</organism>
<dbReference type="Pfam" id="PF13577">
    <property type="entry name" value="SnoaL_4"/>
    <property type="match status" value="1"/>
</dbReference>
<sequence length="161" mass="17837">MADQSLGAADRLDIIDTCRRMARCVDDRRWRELGELVAEEIELDYSDVSGRTPVRYTRAEYTKHSAALLANEPVTQHQVASHIVEGSGDRARCISQFQATHVLPGTNGDPVWALGGQYDMGLIKTDGRWQIRSIRATRRWTTGNWQVVVAGRTPVAATTGG</sequence>
<proteinExistence type="predicted"/>
<dbReference type="InterPro" id="IPR037401">
    <property type="entry name" value="SnoaL-like"/>
</dbReference>
<feature type="domain" description="SnoaL-like" evidence="1">
    <location>
        <begin position="9"/>
        <end position="134"/>
    </location>
</feature>
<evidence type="ECO:0000313" key="2">
    <source>
        <dbReference type="EMBL" id="GAA4994895.1"/>
    </source>
</evidence>
<comment type="caution">
    <text evidence="2">The sequence shown here is derived from an EMBL/GenBank/DDBJ whole genome shotgun (WGS) entry which is preliminary data.</text>
</comment>